<feature type="domain" description="Piwi" evidence="1">
    <location>
        <begin position="500"/>
        <end position="785"/>
    </location>
</feature>
<dbReference type="InParanoid" id="I3TE64"/>
<name>I3TE64_THEC1</name>
<dbReference type="Gene3D" id="3.40.50.2300">
    <property type="match status" value="1"/>
</dbReference>
<protein>
    <recommendedName>
        <fullName evidence="1">Piwi domain-containing protein</fullName>
    </recommendedName>
</protein>
<dbReference type="GeneID" id="13012939"/>
<dbReference type="SMART" id="SM00950">
    <property type="entry name" value="Piwi"/>
    <property type="match status" value="1"/>
</dbReference>
<evidence type="ECO:0000259" key="1">
    <source>
        <dbReference type="PROSITE" id="PS50822"/>
    </source>
</evidence>
<dbReference type="InterPro" id="IPR036397">
    <property type="entry name" value="RNaseH_sf"/>
</dbReference>
<accession>I3TE64</accession>
<dbReference type="GO" id="GO:0003676">
    <property type="term" value="F:nucleic acid binding"/>
    <property type="evidence" value="ECO:0007669"/>
    <property type="project" value="InterPro"/>
</dbReference>
<dbReference type="Proteomes" id="UP000005270">
    <property type="component" value="Chromosome"/>
</dbReference>
<dbReference type="RefSeq" id="WP_014737302.1">
    <property type="nucleotide sequence ID" value="NC_017954.1"/>
</dbReference>
<dbReference type="InterPro" id="IPR012337">
    <property type="entry name" value="RNaseH-like_sf"/>
</dbReference>
<dbReference type="PROSITE" id="PS50822">
    <property type="entry name" value="PIWI"/>
    <property type="match status" value="1"/>
</dbReference>
<keyword evidence="3" id="KW-1185">Reference proteome</keyword>
<dbReference type="Gene3D" id="3.30.420.10">
    <property type="entry name" value="Ribonuclease H-like superfamily/Ribonuclease H"/>
    <property type="match status" value="1"/>
</dbReference>
<evidence type="ECO:0000313" key="2">
    <source>
        <dbReference type="EMBL" id="AFK51052.1"/>
    </source>
</evidence>
<dbReference type="OrthoDB" id="65217at2157"/>
<evidence type="ECO:0000313" key="3">
    <source>
        <dbReference type="Proteomes" id="UP000005270"/>
    </source>
</evidence>
<organism evidence="2 3">
    <name type="scientific">Thermogladius calderae (strain DSM 22663 / VKM B-2946 / 1633)</name>
    <dbReference type="NCBI Taxonomy" id="1184251"/>
    <lineage>
        <taxon>Archaea</taxon>
        <taxon>Thermoproteota</taxon>
        <taxon>Thermoprotei</taxon>
        <taxon>Desulfurococcales</taxon>
        <taxon>Desulfurococcaceae</taxon>
        <taxon>Thermogladius</taxon>
    </lineage>
</organism>
<dbReference type="InterPro" id="IPR003165">
    <property type="entry name" value="Piwi"/>
</dbReference>
<dbReference type="STRING" id="1184251.TCELL_0628"/>
<dbReference type="SUPFAM" id="SSF53098">
    <property type="entry name" value="Ribonuclease H-like"/>
    <property type="match status" value="1"/>
</dbReference>
<dbReference type="KEGG" id="thg:TCELL_0628"/>
<dbReference type="SMR" id="I3TE64"/>
<dbReference type="eggNOG" id="arCOG03890">
    <property type="taxonomic scope" value="Archaea"/>
</dbReference>
<sequence>MFRVDLETIRGELEGSPSINVYGLAFKEPIREDDPCIQALENIGYYDGGSRRLYTTRPIGDLPEPCRDSVSLGSHKAVTLKEVPVDGIRSIIKVYVRDKVLRGSRAVLEESDEVGGILDEVLKGLTSKGYRNVRRSRSVFHVGRWNARLTVDSNDVYVFWFNDELFVALNVGLDIDYNGNLWDHMAERSLDKLRSLVEHVRCRYILDIARGRPGTYVVANVIDRSSYEEKSPPMGYEELVKYPVVKAREEGLETRFERLMKKLVGEVDPNQPVLEATRAGKMGRRPVYIPAQYCIPVYDPRLAEKHEDRALAKLRELVNSIGYKGKLINAIARSLGYLSEATHLNIERIEGEKPLKVELVEVEYNGGKPSIINRSKREVSFTADVMKPLRLISIVKEVEEGRRVKIEIPVPNYVPATLRELDELQLLVLVEDGLDPLSFEIMDVVVENVTRLYEIVREVYEPLKIKLPKLRVHRQPILFTHGDYSNVLKEVRKVTGGKLAFAFILGERPADDEEDYYRPLKKVLFKGNVISQNIDVRKYVSDGRVDKRILMPAISNMFYDMLGKLGVKYLTLSKSTDYDLIIGVDVGHGEVEGSRIVGSVVLFDKMGRLMNLVPVYGLGYPGRETARIGDLLEQIEYENYAELKGKRILVLRDGRLTKEEVTQLADISRTKDCTIEVINVKKRTPFQQLSDSRVAWFVDIGDAYLLKTHMLKRDMLPRPIKIDKVKYVFAKGTVREERVSVDDLRLLRGLSHLNYSTIEGETGLRLPAPVHYADKLLDALRSGWEIERRYLRDGLLYFL</sequence>
<gene>
    <name evidence="2" type="ordered locus">TCELL_0628</name>
</gene>
<reference evidence="2 3" key="1">
    <citation type="journal article" date="2012" name="J. Bacteriol.">
        <title>Complete genome sequence of the hyperthermophilic cellulolytic Crenarchaeon 'Thermogladius cellulolyticus' 1633.</title>
        <authorList>
            <person name="Mardanov A.V."/>
            <person name="Kochetkova T.V."/>
            <person name="Beletsky A.V."/>
            <person name="Bonch-Osmolovskaya E.A."/>
            <person name="Ravin N.V."/>
            <person name="Skryabin K.G."/>
        </authorList>
    </citation>
    <scope>NUCLEOTIDE SEQUENCE [LARGE SCALE GENOMIC DNA]</scope>
    <source>
        <strain evidence="3">DSM 22663 / VKM B-2946 / 1633</strain>
    </source>
</reference>
<proteinExistence type="predicted"/>
<dbReference type="EMBL" id="CP003531">
    <property type="protein sequence ID" value="AFK51052.1"/>
    <property type="molecule type" value="Genomic_DNA"/>
</dbReference>
<dbReference type="Pfam" id="PF02171">
    <property type="entry name" value="Piwi"/>
    <property type="match status" value="1"/>
</dbReference>
<dbReference type="HOGENOM" id="CLU_358126_0_0_2"/>
<dbReference type="AlphaFoldDB" id="I3TE64"/>